<reference evidence="2 3" key="1">
    <citation type="journal article" date="2008" name="Int. J. Syst. Evol. Microbiol.">
        <title>Amphritea japonica sp. nov. and Amphritea balenae sp. nov., isolated from the sediment adjacent to sperm whale carcasses off Kagoshima, Japan.</title>
        <authorList>
            <person name="Miyazaki M."/>
            <person name="Nogi Y."/>
            <person name="Fujiwara Y."/>
            <person name="Kawato M."/>
            <person name="Nagahama T."/>
            <person name="Kubokawa K."/>
            <person name="Horikoshi K."/>
        </authorList>
    </citation>
    <scope>NUCLEOTIDE SEQUENCE [LARGE SCALE GENOMIC DNA]</scope>
    <source>
        <strain evidence="2 3">ATCC BAA-1530</strain>
    </source>
</reference>
<gene>
    <name evidence="2" type="primary">pilM</name>
    <name evidence="2" type="ORF">AMJAP_0298</name>
</gene>
<dbReference type="AlphaFoldDB" id="A0A7R6PEG2"/>
<accession>A0A7R6PEG2</accession>
<dbReference type="PANTHER" id="PTHR32432">
    <property type="entry name" value="CELL DIVISION PROTEIN FTSA-RELATED"/>
    <property type="match status" value="1"/>
</dbReference>
<dbReference type="GO" id="GO:0051301">
    <property type="term" value="P:cell division"/>
    <property type="evidence" value="ECO:0007669"/>
    <property type="project" value="InterPro"/>
</dbReference>
<dbReference type="PIRSF" id="PIRSF019169">
    <property type="entry name" value="PilM"/>
    <property type="match status" value="1"/>
</dbReference>
<dbReference type="KEGG" id="ajp:AMJAP_0298"/>
<dbReference type="Proteomes" id="UP000595663">
    <property type="component" value="Chromosome"/>
</dbReference>
<dbReference type="CDD" id="cd24049">
    <property type="entry name" value="ASKHA_NBD_PilM"/>
    <property type="match status" value="1"/>
</dbReference>
<protein>
    <submittedName>
        <fullName evidence="2">Type IV pilus assembly protein PilM</fullName>
    </submittedName>
</protein>
<feature type="domain" description="SHS2" evidence="1">
    <location>
        <begin position="21"/>
        <end position="188"/>
    </location>
</feature>
<dbReference type="PANTHER" id="PTHR32432:SF3">
    <property type="entry name" value="ETHANOLAMINE UTILIZATION PROTEIN EUTJ"/>
    <property type="match status" value="1"/>
</dbReference>
<evidence type="ECO:0000313" key="2">
    <source>
        <dbReference type="EMBL" id="BBB24897.1"/>
    </source>
</evidence>
<evidence type="ECO:0000313" key="3">
    <source>
        <dbReference type="Proteomes" id="UP000595663"/>
    </source>
</evidence>
<evidence type="ECO:0000259" key="1">
    <source>
        <dbReference type="SMART" id="SM00842"/>
    </source>
</evidence>
<dbReference type="SUPFAM" id="SSF53067">
    <property type="entry name" value="Actin-like ATPase domain"/>
    <property type="match status" value="2"/>
</dbReference>
<dbReference type="Pfam" id="PF11104">
    <property type="entry name" value="PilM_2"/>
    <property type="match status" value="1"/>
</dbReference>
<dbReference type="NCBIfam" id="TIGR01175">
    <property type="entry name" value="pilM"/>
    <property type="match status" value="1"/>
</dbReference>
<organism evidence="2 3">
    <name type="scientific">Amphritea japonica ATCC BAA-1530</name>
    <dbReference type="NCBI Taxonomy" id="1278309"/>
    <lineage>
        <taxon>Bacteria</taxon>
        <taxon>Pseudomonadati</taxon>
        <taxon>Pseudomonadota</taxon>
        <taxon>Gammaproteobacteria</taxon>
        <taxon>Oceanospirillales</taxon>
        <taxon>Oceanospirillaceae</taxon>
        <taxon>Amphritea</taxon>
    </lineage>
</organism>
<keyword evidence="3" id="KW-1185">Reference proteome</keyword>
<sequence length="362" mass="38885">MRDILRTIIVLSFLSKQEKGWVGIDIGSSSVKMVALSKRGGALRLDSYAIVPLPSTAVIENSIQDIGQVSEAVDKGVKLCGGGLTTCVAAVPSSAVIAKQVQVSNAFSEFELEEQVKLEADRFIPYPLNEIALDFEVLGPVEGSPELNDILLVACRRDDVEMREDAINSSGLKCEVVDVDRFATERVTALLDNADEVGDQLIGLVDIGASTLTLNVFKNGKIVYDREQAFGGNDLSNVIHQQSGLEAGEVEHLLRSGELSEDLKQSVVLPFRSTVSQQVSRALQFFYSSGPHNELSKLYILGGTAAIDGLAEQMEAEVGVTVEKANPFASMSVDPKINASRLNQDAPTLVKACGLALRSFEG</sequence>
<dbReference type="OrthoDB" id="9773403at2"/>
<dbReference type="Gene3D" id="3.30.420.40">
    <property type="match status" value="2"/>
</dbReference>
<dbReference type="InterPro" id="IPR005883">
    <property type="entry name" value="PilM"/>
</dbReference>
<dbReference type="EMBL" id="AP014545">
    <property type="protein sequence ID" value="BBB24897.1"/>
    <property type="molecule type" value="Genomic_DNA"/>
</dbReference>
<dbReference type="InterPro" id="IPR043129">
    <property type="entry name" value="ATPase_NBD"/>
</dbReference>
<dbReference type="InterPro" id="IPR050696">
    <property type="entry name" value="FtsA/MreB"/>
</dbReference>
<dbReference type="Gene3D" id="3.30.1490.300">
    <property type="match status" value="1"/>
</dbReference>
<dbReference type="InterPro" id="IPR003494">
    <property type="entry name" value="SHS2_FtsA"/>
</dbReference>
<dbReference type="SMART" id="SM00842">
    <property type="entry name" value="FtsA"/>
    <property type="match status" value="1"/>
</dbReference>
<proteinExistence type="predicted"/>
<name>A0A7R6PEG2_9GAMM</name>